<feature type="compositionally biased region" description="Low complexity" evidence="1">
    <location>
        <begin position="1"/>
        <end position="11"/>
    </location>
</feature>
<feature type="region of interest" description="Disordered" evidence="1">
    <location>
        <begin position="50"/>
        <end position="105"/>
    </location>
</feature>
<accession>A0ABD0ZX60</accession>
<proteinExistence type="predicted"/>
<dbReference type="Proteomes" id="UP001558713">
    <property type="component" value="Unassembled WGS sequence"/>
</dbReference>
<protein>
    <submittedName>
        <fullName evidence="2">Uncharacterized protein</fullName>
    </submittedName>
</protein>
<organism evidence="2 3">
    <name type="scientific">Cardamine amara subsp. amara</name>
    <dbReference type="NCBI Taxonomy" id="228776"/>
    <lineage>
        <taxon>Eukaryota</taxon>
        <taxon>Viridiplantae</taxon>
        <taxon>Streptophyta</taxon>
        <taxon>Embryophyta</taxon>
        <taxon>Tracheophyta</taxon>
        <taxon>Spermatophyta</taxon>
        <taxon>Magnoliopsida</taxon>
        <taxon>eudicotyledons</taxon>
        <taxon>Gunneridae</taxon>
        <taxon>Pentapetalae</taxon>
        <taxon>rosids</taxon>
        <taxon>malvids</taxon>
        <taxon>Brassicales</taxon>
        <taxon>Brassicaceae</taxon>
        <taxon>Cardamineae</taxon>
        <taxon>Cardamine</taxon>
    </lineage>
</organism>
<feature type="compositionally biased region" description="Basic and acidic residues" evidence="1">
    <location>
        <begin position="53"/>
        <end position="67"/>
    </location>
</feature>
<sequence length="245" mass="26880">MATPSSTSSSSVLQQINEDDSDFAENSLTEILSAPDLPSFSSGLVLLPVSPISEKDDPTPSLDKENIDSSMITPTATLQKLVTRSSSITPMTQSTSASASSKPSYFLSPSISRQLWNDTESPPVTPAETSPSSEKLGRGLRPKNPPTKLADYVVKLNTLIHEPHPLATPYPLDNYLSSSQFSDDYQTYIFAITLAHEPQHYKEAVLDENWRFAIQDGIVSLEDRGTWTIENLPQGKKAMGCKWVF</sequence>
<feature type="compositionally biased region" description="Low complexity" evidence="1">
    <location>
        <begin position="94"/>
        <end position="105"/>
    </location>
</feature>
<feature type="region of interest" description="Disordered" evidence="1">
    <location>
        <begin position="1"/>
        <end position="21"/>
    </location>
</feature>
<evidence type="ECO:0000313" key="3">
    <source>
        <dbReference type="Proteomes" id="UP001558713"/>
    </source>
</evidence>
<keyword evidence="3" id="KW-1185">Reference proteome</keyword>
<feature type="region of interest" description="Disordered" evidence="1">
    <location>
        <begin position="117"/>
        <end position="144"/>
    </location>
</feature>
<comment type="caution">
    <text evidence="2">The sequence shown here is derived from an EMBL/GenBank/DDBJ whole genome shotgun (WGS) entry which is preliminary data.</text>
</comment>
<reference evidence="2 3" key="1">
    <citation type="submission" date="2024-04" db="EMBL/GenBank/DDBJ databases">
        <title>Genome assembly C_amara_ONT_v2.</title>
        <authorList>
            <person name="Yant L."/>
            <person name="Moore C."/>
            <person name="Slenker M."/>
        </authorList>
    </citation>
    <scope>NUCLEOTIDE SEQUENCE [LARGE SCALE GENOMIC DNA]</scope>
    <source>
        <tissue evidence="2">Leaf</tissue>
    </source>
</reference>
<feature type="compositionally biased region" description="Polar residues" evidence="1">
    <location>
        <begin position="68"/>
        <end position="93"/>
    </location>
</feature>
<evidence type="ECO:0000256" key="1">
    <source>
        <dbReference type="SAM" id="MobiDB-lite"/>
    </source>
</evidence>
<gene>
    <name evidence="2" type="ORF">V5N11_025132</name>
</gene>
<evidence type="ECO:0000313" key="2">
    <source>
        <dbReference type="EMBL" id="KAL1195959.1"/>
    </source>
</evidence>
<dbReference type="EMBL" id="JBANAX010000714">
    <property type="protein sequence ID" value="KAL1195959.1"/>
    <property type="molecule type" value="Genomic_DNA"/>
</dbReference>
<feature type="compositionally biased region" description="Polar residues" evidence="1">
    <location>
        <begin position="117"/>
        <end position="133"/>
    </location>
</feature>
<name>A0ABD0ZX60_CARAN</name>
<dbReference type="AlphaFoldDB" id="A0ABD0ZX60"/>